<evidence type="ECO:0000313" key="5">
    <source>
        <dbReference type="Proteomes" id="UP000028725"/>
    </source>
</evidence>
<keyword evidence="4" id="KW-0966">Cell projection</keyword>
<dbReference type="PANTHER" id="PTHR30329">
    <property type="entry name" value="STATOR ELEMENT OF FLAGELLAR MOTOR COMPLEX"/>
    <property type="match status" value="1"/>
</dbReference>
<feature type="compositionally biased region" description="Polar residues" evidence="2">
    <location>
        <begin position="45"/>
        <end position="54"/>
    </location>
</feature>
<dbReference type="STRING" id="394096.DB31_4135"/>
<dbReference type="GO" id="GO:0016020">
    <property type="term" value="C:membrane"/>
    <property type="evidence" value="ECO:0007669"/>
    <property type="project" value="UniProtKB-UniRule"/>
</dbReference>
<comment type="caution">
    <text evidence="4">The sequence shown here is derived from an EMBL/GenBank/DDBJ whole genome shotgun (WGS) entry which is preliminary data.</text>
</comment>
<sequence>MASQSVSALLERNAQLEQQALESEARVEELQLLRASMERRLKVLEQSQTGTTAQHESESKKAREADAQFARREAARQTLEKKLKAELAQGDVWLDASRPESLRVELSERLLFEPGQSALLPKGQEVLTRVGTVLASVGGHAVQVSSHTDEMPSAPGGETTETSWELSSRRATTVVRALLGAPVSMAPERLSATGQASFRPEVPMDSPQNRLRNRRVELELTPMPVPPASLLAVLEPTPPPLVTAKAQPDPAKSGKRSGRR</sequence>
<reference evidence="4 5" key="1">
    <citation type="submission" date="2014-04" db="EMBL/GenBank/DDBJ databases">
        <title>Genome assembly of Hyalangium minutum DSM 14724.</title>
        <authorList>
            <person name="Sharma G."/>
            <person name="Subramanian S."/>
        </authorList>
    </citation>
    <scope>NUCLEOTIDE SEQUENCE [LARGE SCALE GENOMIC DNA]</scope>
    <source>
        <strain evidence="4 5">DSM 14724</strain>
    </source>
</reference>
<keyword evidence="4" id="KW-0969">Cilium</keyword>
<dbReference type="InterPro" id="IPR050330">
    <property type="entry name" value="Bact_OuterMem_StrucFunc"/>
</dbReference>
<dbReference type="Proteomes" id="UP000028725">
    <property type="component" value="Unassembled WGS sequence"/>
</dbReference>
<dbReference type="CDD" id="cd07185">
    <property type="entry name" value="OmpA_C-like"/>
    <property type="match status" value="1"/>
</dbReference>
<dbReference type="SUPFAM" id="SSF103088">
    <property type="entry name" value="OmpA-like"/>
    <property type="match status" value="1"/>
</dbReference>
<protein>
    <submittedName>
        <fullName evidence="4">Flagellar motor rotation protein MotB</fullName>
    </submittedName>
</protein>
<dbReference type="InterPro" id="IPR006665">
    <property type="entry name" value="OmpA-like"/>
</dbReference>
<evidence type="ECO:0000256" key="2">
    <source>
        <dbReference type="SAM" id="MobiDB-lite"/>
    </source>
</evidence>
<evidence type="ECO:0000259" key="3">
    <source>
        <dbReference type="PROSITE" id="PS51123"/>
    </source>
</evidence>
<dbReference type="EMBL" id="JMCB01000022">
    <property type="protein sequence ID" value="KFE62425.1"/>
    <property type="molecule type" value="Genomic_DNA"/>
</dbReference>
<keyword evidence="4" id="KW-0282">Flagellum</keyword>
<organism evidence="4 5">
    <name type="scientific">Hyalangium minutum</name>
    <dbReference type="NCBI Taxonomy" id="394096"/>
    <lineage>
        <taxon>Bacteria</taxon>
        <taxon>Pseudomonadati</taxon>
        <taxon>Myxococcota</taxon>
        <taxon>Myxococcia</taxon>
        <taxon>Myxococcales</taxon>
        <taxon>Cystobacterineae</taxon>
        <taxon>Archangiaceae</taxon>
        <taxon>Hyalangium</taxon>
    </lineage>
</organism>
<feature type="compositionally biased region" description="Basic and acidic residues" evidence="2">
    <location>
        <begin position="55"/>
        <end position="67"/>
    </location>
</feature>
<gene>
    <name evidence="4" type="ORF">DB31_4135</name>
</gene>
<dbReference type="Pfam" id="PF00691">
    <property type="entry name" value="OmpA"/>
    <property type="match status" value="1"/>
</dbReference>
<evidence type="ECO:0000313" key="4">
    <source>
        <dbReference type="EMBL" id="KFE62425.1"/>
    </source>
</evidence>
<dbReference type="InterPro" id="IPR036737">
    <property type="entry name" value="OmpA-like_sf"/>
</dbReference>
<dbReference type="Gene3D" id="3.30.1330.60">
    <property type="entry name" value="OmpA-like domain"/>
    <property type="match status" value="1"/>
</dbReference>
<feature type="region of interest" description="Disordered" evidence="2">
    <location>
        <begin position="229"/>
        <end position="260"/>
    </location>
</feature>
<feature type="domain" description="OmpA-like" evidence="3">
    <location>
        <begin position="100"/>
        <end position="224"/>
    </location>
</feature>
<feature type="region of interest" description="Disordered" evidence="2">
    <location>
        <begin position="43"/>
        <end position="67"/>
    </location>
</feature>
<dbReference type="AlphaFoldDB" id="A0A085W412"/>
<proteinExistence type="predicted"/>
<evidence type="ECO:0000256" key="1">
    <source>
        <dbReference type="PROSITE-ProRule" id="PRU00473"/>
    </source>
</evidence>
<feature type="region of interest" description="Disordered" evidence="2">
    <location>
        <begin position="144"/>
        <end position="165"/>
    </location>
</feature>
<keyword evidence="1" id="KW-0472">Membrane</keyword>
<accession>A0A085W412</accession>
<keyword evidence="5" id="KW-1185">Reference proteome</keyword>
<name>A0A085W412_9BACT</name>
<dbReference type="PANTHER" id="PTHR30329:SF21">
    <property type="entry name" value="LIPOPROTEIN YIAD-RELATED"/>
    <property type="match status" value="1"/>
</dbReference>
<dbReference type="PROSITE" id="PS51123">
    <property type="entry name" value="OMPA_2"/>
    <property type="match status" value="1"/>
</dbReference>